<dbReference type="Proteomes" id="UP000015354">
    <property type="component" value="Unassembled WGS sequence"/>
</dbReference>
<organism evidence="1 2">
    <name type="scientific">Strigomonas culicis</name>
    <dbReference type="NCBI Taxonomy" id="28005"/>
    <lineage>
        <taxon>Eukaryota</taxon>
        <taxon>Discoba</taxon>
        <taxon>Euglenozoa</taxon>
        <taxon>Kinetoplastea</taxon>
        <taxon>Metakinetoplastina</taxon>
        <taxon>Trypanosomatida</taxon>
        <taxon>Trypanosomatidae</taxon>
        <taxon>Strigomonadinae</taxon>
        <taxon>Strigomonas</taxon>
    </lineage>
</organism>
<evidence type="ECO:0000313" key="2">
    <source>
        <dbReference type="Proteomes" id="UP000015354"/>
    </source>
</evidence>
<evidence type="ECO:0000313" key="1">
    <source>
        <dbReference type="EMBL" id="EPY20008.1"/>
    </source>
</evidence>
<dbReference type="EMBL" id="ATMH01009199">
    <property type="protein sequence ID" value="EPY20008.1"/>
    <property type="molecule type" value="Genomic_DNA"/>
</dbReference>
<reference evidence="1 2" key="1">
    <citation type="journal article" date="2013" name="PLoS ONE">
        <title>Predicting the Proteins of Angomonas deanei, Strigomonas culicis and Their Respective Endosymbionts Reveals New Aspects of the Trypanosomatidae Family.</title>
        <authorList>
            <person name="Motta M.C."/>
            <person name="Martins A.C."/>
            <person name="de Souza S.S."/>
            <person name="Catta-Preta C.M."/>
            <person name="Silva R."/>
            <person name="Klein C.C."/>
            <person name="de Almeida L.G."/>
            <person name="de Lima Cunha O."/>
            <person name="Ciapina L.P."/>
            <person name="Brocchi M."/>
            <person name="Colabardini A.C."/>
            <person name="de Araujo Lima B."/>
            <person name="Machado C.R."/>
            <person name="de Almeida Soares C.M."/>
            <person name="Probst C.M."/>
            <person name="de Menezes C.B."/>
            <person name="Thompson C.E."/>
            <person name="Bartholomeu D.C."/>
            <person name="Gradia D.F."/>
            <person name="Pavoni D.P."/>
            <person name="Grisard E.C."/>
            <person name="Fantinatti-Garboggini F."/>
            <person name="Marchini F.K."/>
            <person name="Rodrigues-Luiz G.F."/>
            <person name="Wagner G."/>
            <person name="Goldman G.H."/>
            <person name="Fietto J.L."/>
            <person name="Elias M.C."/>
            <person name="Goldman M.H."/>
            <person name="Sagot M.F."/>
            <person name="Pereira M."/>
            <person name="Stoco P.H."/>
            <person name="de Mendonca-Neto R.P."/>
            <person name="Teixeira S.M."/>
            <person name="Maciel T.E."/>
            <person name="de Oliveira Mendes T.A."/>
            <person name="Urmenyi T.P."/>
            <person name="de Souza W."/>
            <person name="Schenkman S."/>
            <person name="de Vasconcelos A.T."/>
        </authorList>
    </citation>
    <scope>NUCLEOTIDE SEQUENCE [LARGE SCALE GENOMIC DNA]</scope>
</reference>
<comment type="caution">
    <text evidence="1">The sequence shown here is derived from an EMBL/GenBank/DDBJ whole genome shotgun (WGS) entry which is preliminary data.</text>
</comment>
<dbReference type="AlphaFoldDB" id="S9TU06"/>
<name>S9TU06_9TRYP</name>
<dbReference type="OrthoDB" id="10683383at2759"/>
<sequence length="560" mass="62483">MVPLRCREDADDRAGALHVRVAGVDADNERPLVREHRHVTREVDAAQRVHLELDGQLALDVPAEQRDALGCAGRWHEHRQHAAAECLRLDPAGRAQLAVARHEDEARVRVAQLPGPARGAREEQVLRHVAHDLRLVRDARDEVRAEVLCHLLRGQRRALALLGAAAALREADDGERRGVRRRQRVAQVGRRRAADDRLAGHRQQCEGLGAQRRGAEVEAPRAQVLLYVPRKGVDHLHALLRHDGQRRHGDVLPAPHPRVEAAVKGLQRVCAVVGEDGEGLVRLEVGHQLAQRLVARVGRVPGRERLEADEADDPLPHRVRHDHRRALDGARDVLARLLAVRPGAEVLLHLVPQGRLRGDGALRVDLDAQQPGQCAFHVLGRRRVAGRRDRLPPSLRGGGLPRHARDGALRELEEAQVVLVRELAHLHPRRGVQLADLQRGARGRLPQRRQVDPGGVLDLVALDRLALVAEGADEGVHLEAQRRPLRRRDADPRLRQVRRADGAARRRAVCPALGRRRAASSSPRWMKSAFMTVPLYTRRPLLDRPRSVHTTFPVCSRTTW</sequence>
<proteinExistence type="predicted"/>
<gene>
    <name evidence="1" type="ORF">STCU_09199</name>
</gene>
<protein>
    <submittedName>
        <fullName evidence="1">PIWI-like protein 1</fullName>
    </submittedName>
</protein>
<keyword evidence="2" id="KW-1185">Reference proteome</keyword>
<accession>S9TU06</accession>